<dbReference type="Proteomes" id="UP000216840">
    <property type="component" value="Unassembled WGS sequence"/>
</dbReference>
<dbReference type="RefSeq" id="WP_094966876.1">
    <property type="nucleotide sequence ID" value="NZ_NGJN01000001.1"/>
</dbReference>
<feature type="transmembrane region" description="Helical" evidence="1">
    <location>
        <begin position="119"/>
        <end position="138"/>
    </location>
</feature>
<reference evidence="2 3" key="1">
    <citation type="submission" date="2017-05" db="EMBL/GenBank/DDBJ databases">
        <title>The draft genome sequence of Idiomarina salinarum WNB302.</title>
        <authorList>
            <person name="Sun Y."/>
            <person name="Chen B."/>
            <person name="Du Z."/>
        </authorList>
    </citation>
    <scope>NUCLEOTIDE SEQUENCE [LARGE SCALE GENOMIC DNA]</scope>
    <source>
        <strain evidence="2 3">WNB302</strain>
    </source>
</reference>
<evidence type="ECO:0000313" key="2">
    <source>
        <dbReference type="EMBL" id="OZV70801.1"/>
    </source>
</evidence>
<gene>
    <name evidence="2" type="ORF">CA834_01420</name>
</gene>
<evidence type="ECO:0000313" key="3">
    <source>
        <dbReference type="Proteomes" id="UP000216840"/>
    </source>
</evidence>
<dbReference type="OrthoDB" id="1345503at2"/>
<evidence type="ECO:0000256" key="1">
    <source>
        <dbReference type="SAM" id="Phobius"/>
    </source>
</evidence>
<keyword evidence="3" id="KW-1185">Reference proteome</keyword>
<accession>A0A265UZS7</accession>
<dbReference type="AlphaFoldDB" id="A0A265UZS7"/>
<dbReference type="EMBL" id="NGJN01000001">
    <property type="protein sequence ID" value="OZV70801.1"/>
    <property type="molecule type" value="Genomic_DNA"/>
</dbReference>
<protein>
    <submittedName>
        <fullName evidence="2">Uncharacterized protein</fullName>
    </submittedName>
</protein>
<feature type="transmembrane region" description="Helical" evidence="1">
    <location>
        <begin position="88"/>
        <end position="107"/>
    </location>
</feature>
<keyword evidence="1" id="KW-1133">Transmembrane helix</keyword>
<feature type="transmembrane region" description="Helical" evidence="1">
    <location>
        <begin position="150"/>
        <end position="169"/>
    </location>
</feature>
<name>A0A265UZS7_9FLAO</name>
<keyword evidence="1" id="KW-0472">Membrane</keyword>
<feature type="transmembrane region" description="Helical" evidence="1">
    <location>
        <begin position="181"/>
        <end position="203"/>
    </location>
</feature>
<keyword evidence="1" id="KW-0812">Transmembrane</keyword>
<organism evidence="2 3">
    <name type="scientific">Winogradskyella aurantia</name>
    <dbReference type="NCBI Taxonomy" id="1915063"/>
    <lineage>
        <taxon>Bacteria</taxon>
        <taxon>Pseudomonadati</taxon>
        <taxon>Bacteroidota</taxon>
        <taxon>Flavobacteriia</taxon>
        <taxon>Flavobacteriales</taxon>
        <taxon>Flavobacteriaceae</taxon>
        <taxon>Winogradskyella</taxon>
    </lineage>
</organism>
<sequence>MGALNKEQIQFINNYLDNSNVIYADIRTEMVDHVASEIEEIINNGDERNFYYIFKDYMIENKSKLLQNNKKFLKTADKKIRKALFKNLFSPAGLVTIAVFFAVLYLAFQYYSLETFKDLLFAVPLVIFLIFGLVYWIALRRYKLERFSAVERISLPLVFIFHFFVFLNNTFFGGTAEESKMLYIILTISIILSVMVALFRVTIQLAKGYQKRFKNLTVL</sequence>
<proteinExistence type="predicted"/>
<comment type="caution">
    <text evidence="2">The sequence shown here is derived from an EMBL/GenBank/DDBJ whole genome shotgun (WGS) entry which is preliminary data.</text>
</comment>